<evidence type="ECO:0000256" key="3">
    <source>
        <dbReference type="ARBA" id="ARBA00023002"/>
    </source>
</evidence>
<dbReference type="PANTHER" id="PTHR42847:SF4">
    <property type="entry name" value="ALKANESULFONATE MONOOXYGENASE-RELATED"/>
    <property type="match status" value="1"/>
</dbReference>
<keyword evidence="8" id="KW-1185">Reference proteome</keyword>
<accession>A0ABV8HV94</accession>
<comment type="caution">
    <text evidence="7">The sequence shown here is derived from an EMBL/GenBank/DDBJ whole genome shotgun (WGS) entry which is preliminary data.</text>
</comment>
<evidence type="ECO:0000313" key="7">
    <source>
        <dbReference type="EMBL" id="MFC4034826.1"/>
    </source>
</evidence>
<dbReference type="Gene3D" id="3.20.20.30">
    <property type="entry name" value="Luciferase-like domain"/>
    <property type="match status" value="1"/>
</dbReference>
<dbReference type="InterPro" id="IPR011251">
    <property type="entry name" value="Luciferase-like_dom"/>
</dbReference>
<feature type="compositionally biased region" description="Low complexity" evidence="5">
    <location>
        <begin position="9"/>
        <end position="18"/>
    </location>
</feature>
<protein>
    <submittedName>
        <fullName evidence="7">LLM class flavin-dependent oxidoreductase</fullName>
        <ecNumber evidence="7">1.-.-.-</ecNumber>
    </submittedName>
</protein>
<evidence type="ECO:0000256" key="1">
    <source>
        <dbReference type="ARBA" id="ARBA00022630"/>
    </source>
</evidence>
<dbReference type="InterPro" id="IPR050172">
    <property type="entry name" value="SsuD_RutA_monooxygenase"/>
</dbReference>
<keyword evidence="2" id="KW-0288">FMN</keyword>
<evidence type="ECO:0000256" key="5">
    <source>
        <dbReference type="SAM" id="MobiDB-lite"/>
    </source>
</evidence>
<keyword evidence="3 7" id="KW-0560">Oxidoreductase</keyword>
<keyword evidence="1" id="KW-0285">Flavoprotein</keyword>
<gene>
    <name evidence="7" type="ORF">ACFO3J_25650</name>
</gene>
<dbReference type="Proteomes" id="UP001595765">
    <property type="component" value="Unassembled WGS sequence"/>
</dbReference>
<organism evidence="7 8">
    <name type="scientific">Streptomyces polygonati</name>
    <dbReference type="NCBI Taxonomy" id="1617087"/>
    <lineage>
        <taxon>Bacteria</taxon>
        <taxon>Bacillati</taxon>
        <taxon>Actinomycetota</taxon>
        <taxon>Actinomycetes</taxon>
        <taxon>Kitasatosporales</taxon>
        <taxon>Streptomycetaceae</taxon>
        <taxon>Streptomyces</taxon>
    </lineage>
</organism>
<dbReference type="Pfam" id="PF00296">
    <property type="entry name" value="Bac_luciferase"/>
    <property type="match status" value="1"/>
</dbReference>
<reference evidence="8" key="1">
    <citation type="journal article" date="2019" name="Int. J. Syst. Evol. Microbiol.">
        <title>The Global Catalogue of Microorganisms (GCM) 10K type strain sequencing project: providing services to taxonomists for standard genome sequencing and annotation.</title>
        <authorList>
            <consortium name="The Broad Institute Genomics Platform"/>
            <consortium name="The Broad Institute Genome Sequencing Center for Infectious Disease"/>
            <person name="Wu L."/>
            <person name="Ma J."/>
        </authorList>
    </citation>
    <scope>NUCLEOTIDE SEQUENCE [LARGE SCALE GENOMIC DNA]</scope>
    <source>
        <strain evidence="8">CGMCC 4.7237</strain>
    </source>
</reference>
<dbReference type="PANTHER" id="PTHR42847">
    <property type="entry name" value="ALKANESULFONATE MONOOXYGENASE"/>
    <property type="match status" value="1"/>
</dbReference>
<dbReference type="RefSeq" id="WP_386433727.1">
    <property type="nucleotide sequence ID" value="NZ_JBHSBB010000018.1"/>
</dbReference>
<dbReference type="EC" id="1.-.-.-" evidence="7"/>
<feature type="domain" description="Luciferase-like" evidence="6">
    <location>
        <begin position="18"/>
        <end position="329"/>
    </location>
</feature>
<name>A0ABV8HV94_9ACTN</name>
<dbReference type="EMBL" id="JBHSBB010000018">
    <property type="protein sequence ID" value="MFC4034826.1"/>
    <property type="molecule type" value="Genomic_DNA"/>
</dbReference>
<evidence type="ECO:0000256" key="4">
    <source>
        <dbReference type="ARBA" id="ARBA00023033"/>
    </source>
</evidence>
<dbReference type="CDD" id="cd01094">
    <property type="entry name" value="Alkanesulfonate_monoxygenase"/>
    <property type="match status" value="1"/>
</dbReference>
<feature type="region of interest" description="Disordered" evidence="5">
    <location>
        <begin position="1"/>
        <end position="20"/>
    </location>
</feature>
<proteinExistence type="predicted"/>
<keyword evidence="4" id="KW-0503">Monooxygenase</keyword>
<dbReference type="GO" id="GO:0016491">
    <property type="term" value="F:oxidoreductase activity"/>
    <property type="evidence" value="ECO:0007669"/>
    <property type="project" value="UniProtKB-KW"/>
</dbReference>
<evidence type="ECO:0000313" key="8">
    <source>
        <dbReference type="Proteomes" id="UP001595765"/>
    </source>
</evidence>
<evidence type="ECO:0000259" key="6">
    <source>
        <dbReference type="Pfam" id="PF00296"/>
    </source>
</evidence>
<evidence type="ECO:0000256" key="2">
    <source>
        <dbReference type="ARBA" id="ARBA00022643"/>
    </source>
</evidence>
<sequence length="373" mass="40683">MPVEFISATHTTDTTEATGPGRHAGFDVDYTRRFVRALDDGGFDWTLVAYSSASVDAEQIAQFVVNNSERIKPMLAHRPGFVFPTRVAKALATIDRIGKGRLGLHIISGGNDTEQAREGDYLTKSQRYARSEEFITILRRVWSATGPINHEGEFYKFEDFATDIKPYHDTIPISVGGSSREAYEVGGRQGDIFGLWGEPLKETAEQIASVNAVADAAGRPHPRIWVSFRPIVAATDELAWEKAHDILGRVRQTVAAAPKGARYPIPGDGRPANVGSQRLLDVAARGELHDRALWTPLVTATNAAGSSTALVGSYETVAKALLDYVDIGCELLSIRGYDPLNDAIDYARYVLPLVRQELAHRAARTDPEPVAAG</sequence>
<dbReference type="InterPro" id="IPR036661">
    <property type="entry name" value="Luciferase-like_sf"/>
</dbReference>
<dbReference type="SUPFAM" id="SSF51679">
    <property type="entry name" value="Bacterial luciferase-like"/>
    <property type="match status" value="1"/>
</dbReference>